<dbReference type="InterPro" id="IPR001387">
    <property type="entry name" value="Cro/C1-type_HTH"/>
</dbReference>
<dbReference type="CDD" id="cd00093">
    <property type="entry name" value="HTH_XRE"/>
    <property type="match status" value="1"/>
</dbReference>
<keyword evidence="3" id="KW-1185">Reference proteome</keyword>
<dbReference type="PROSITE" id="PS50943">
    <property type="entry name" value="HTH_CROC1"/>
    <property type="match status" value="1"/>
</dbReference>
<gene>
    <name evidence="2" type="ORF">JIN85_14605</name>
</gene>
<accession>A0A934S9D8</accession>
<dbReference type="EMBL" id="JAENIJ010000025">
    <property type="protein sequence ID" value="MBK1883649.1"/>
    <property type="molecule type" value="Genomic_DNA"/>
</dbReference>
<organism evidence="2 3">
    <name type="scientific">Luteolibacter pohnpeiensis</name>
    <dbReference type="NCBI Taxonomy" id="454153"/>
    <lineage>
        <taxon>Bacteria</taxon>
        <taxon>Pseudomonadati</taxon>
        <taxon>Verrucomicrobiota</taxon>
        <taxon>Verrucomicrobiia</taxon>
        <taxon>Verrucomicrobiales</taxon>
        <taxon>Verrucomicrobiaceae</taxon>
        <taxon>Luteolibacter</taxon>
    </lineage>
</organism>
<comment type="caution">
    <text evidence="2">The sequence shown here is derived from an EMBL/GenBank/DDBJ whole genome shotgun (WGS) entry which is preliminary data.</text>
</comment>
<evidence type="ECO:0000313" key="2">
    <source>
        <dbReference type="EMBL" id="MBK1883649.1"/>
    </source>
</evidence>
<proteinExistence type="predicted"/>
<feature type="domain" description="HTH cro/C1-type" evidence="1">
    <location>
        <begin position="16"/>
        <end position="43"/>
    </location>
</feature>
<dbReference type="Gene3D" id="1.10.260.40">
    <property type="entry name" value="lambda repressor-like DNA-binding domains"/>
    <property type="match status" value="1"/>
</dbReference>
<dbReference type="SUPFAM" id="SSF47413">
    <property type="entry name" value="lambda repressor-like DNA-binding domains"/>
    <property type="match status" value="1"/>
</dbReference>
<dbReference type="Proteomes" id="UP000603141">
    <property type="component" value="Unassembled WGS sequence"/>
</dbReference>
<evidence type="ECO:0000313" key="3">
    <source>
        <dbReference type="Proteomes" id="UP000603141"/>
    </source>
</evidence>
<protein>
    <submittedName>
        <fullName evidence="2">Helix-turn-helix transcriptional regulator</fullName>
    </submittedName>
</protein>
<name>A0A934S9D8_9BACT</name>
<dbReference type="GO" id="GO:0003677">
    <property type="term" value="F:DNA binding"/>
    <property type="evidence" value="ECO:0007669"/>
    <property type="project" value="InterPro"/>
</dbReference>
<dbReference type="InterPro" id="IPR010982">
    <property type="entry name" value="Lambda_DNA-bd_dom_sf"/>
</dbReference>
<sequence length="137" mass="16210">MNRHMKRTQLKDAFYELRQVHQLTLKEVGERSGVTESTVWKIEGNRPIRWETMHLILTLGFRLKTSDPNYVRIQELWTKQREEKAQKQAEDYNRTKISPEERAALKLFRAAIKGRTSEEIEKITKAIERAVSKIESL</sequence>
<dbReference type="AlphaFoldDB" id="A0A934S9D8"/>
<reference evidence="2" key="1">
    <citation type="submission" date="2021-01" db="EMBL/GenBank/DDBJ databases">
        <title>Modified the classification status of verrucomicrobia.</title>
        <authorList>
            <person name="Feng X."/>
        </authorList>
    </citation>
    <scope>NUCLEOTIDE SEQUENCE</scope>
    <source>
        <strain evidence="2">KCTC 22041</strain>
    </source>
</reference>
<evidence type="ECO:0000259" key="1">
    <source>
        <dbReference type="PROSITE" id="PS50943"/>
    </source>
</evidence>